<sequence>MKILKIAAIPFLTALLSTACSSDDNGNIPEIVNEEEVITTMTVTLSPEDNGADIILSKTDLDGDGPNMPVFNVSGNLTSGTTYTGSIELLNETVTPAENITDEVKEESEEHQLFYTSDDNLDVTTVSVDNDSDGNLLGTEFTLTAGAASTGTLTFTLRHEPKKPNDGTLTDAAGETDAEASFSITVE</sequence>
<dbReference type="AlphaFoldDB" id="A0A0F9M6J7"/>
<comment type="caution">
    <text evidence="2">The sequence shown here is derived from an EMBL/GenBank/DDBJ whole genome shotgun (WGS) entry which is preliminary data.</text>
</comment>
<dbReference type="PROSITE" id="PS51257">
    <property type="entry name" value="PROKAR_LIPOPROTEIN"/>
    <property type="match status" value="1"/>
</dbReference>
<evidence type="ECO:0000313" key="2">
    <source>
        <dbReference type="EMBL" id="KKM72260.1"/>
    </source>
</evidence>
<evidence type="ECO:0008006" key="3">
    <source>
        <dbReference type="Google" id="ProtNLM"/>
    </source>
</evidence>
<proteinExistence type="predicted"/>
<accession>A0A0F9M6J7</accession>
<organism evidence="2">
    <name type="scientific">marine sediment metagenome</name>
    <dbReference type="NCBI Taxonomy" id="412755"/>
    <lineage>
        <taxon>unclassified sequences</taxon>
        <taxon>metagenomes</taxon>
        <taxon>ecological metagenomes</taxon>
    </lineage>
</organism>
<protein>
    <recommendedName>
        <fullName evidence="3">Type 1 periplasmic binding fold superfamily protein</fullName>
    </recommendedName>
</protein>
<dbReference type="EMBL" id="LAZR01009504">
    <property type="protein sequence ID" value="KKM72260.1"/>
    <property type="molecule type" value="Genomic_DNA"/>
</dbReference>
<feature type="region of interest" description="Disordered" evidence="1">
    <location>
        <begin position="158"/>
        <end position="187"/>
    </location>
</feature>
<reference evidence="2" key="1">
    <citation type="journal article" date="2015" name="Nature">
        <title>Complex archaea that bridge the gap between prokaryotes and eukaryotes.</title>
        <authorList>
            <person name="Spang A."/>
            <person name="Saw J.H."/>
            <person name="Jorgensen S.L."/>
            <person name="Zaremba-Niedzwiedzka K."/>
            <person name="Martijn J."/>
            <person name="Lind A.E."/>
            <person name="van Eijk R."/>
            <person name="Schleper C."/>
            <person name="Guy L."/>
            <person name="Ettema T.J."/>
        </authorList>
    </citation>
    <scope>NUCLEOTIDE SEQUENCE</scope>
</reference>
<gene>
    <name evidence="2" type="ORF">LCGC14_1422320</name>
</gene>
<evidence type="ECO:0000256" key="1">
    <source>
        <dbReference type="SAM" id="MobiDB-lite"/>
    </source>
</evidence>
<name>A0A0F9M6J7_9ZZZZ</name>